<dbReference type="AlphaFoldDB" id="K1QVL1"/>
<dbReference type="PANTHER" id="PTHR21467">
    <property type="entry name" value="PROTEIN PHOSPHATASE 4 REGULATORY SUBUNIT 4 PPP4R4"/>
    <property type="match status" value="1"/>
</dbReference>
<protein>
    <submittedName>
        <fullName evidence="2">Serine/threonine-protein phosphatase 4 regulatory subunit 4</fullName>
    </submittedName>
</protein>
<feature type="compositionally biased region" description="Polar residues" evidence="1">
    <location>
        <begin position="754"/>
        <end position="778"/>
    </location>
</feature>
<name>K1QVL1_MAGGI</name>
<feature type="region of interest" description="Disordered" evidence="1">
    <location>
        <begin position="697"/>
        <end position="923"/>
    </location>
</feature>
<dbReference type="GO" id="GO:0019888">
    <property type="term" value="F:protein phosphatase regulator activity"/>
    <property type="evidence" value="ECO:0007669"/>
    <property type="project" value="TreeGrafter"/>
</dbReference>
<reference evidence="2" key="1">
    <citation type="journal article" date="2012" name="Nature">
        <title>The oyster genome reveals stress adaptation and complexity of shell formation.</title>
        <authorList>
            <person name="Zhang G."/>
            <person name="Fang X."/>
            <person name="Guo X."/>
            <person name="Li L."/>
            <person name="Luo R."/>
            <person name="Xu F."/>
            <person name="Yang P."/>
            <person name="Zhang L."/>
            <person name="Wang X."/>
            <person name="Qi H."/>
            <person name="Xiong Z."/>
            <person name="Que H."/>
            <person name="Xie Y."/>
            <person name="Holland P.W."/>
            <person name="Paps J."/>
            <person name="Zhu Y."/>
            <person name="Wu F."/>
            <person name="Chen Y."/>
            <person name="Wang J."/>
            <person name="Peng C."/>
            <person name="Meng J."/>
            <person name="Yang L."/>
            <person name="Liu J."/>
            <person name="Wen B."/>
            <person name="Zhang N."/>
            <person name="Huang Z."/>
            <person name="Zhu Q."/>
            <person name="Feng Y."/>
            <person name="Mount A."/>
            <person name="Hedgecock D."/>
            <person name="Xu Z."/>
            <person name="Liu Y."/>
            <person name="Domazet-Loso T."/>
            <person name="Du Y."/>
            <person name="Sun X."/>
            <person name="Zhang S."/>
            <person name="Liu B."/>
            <person name="Cheng P."/>
            <person name="Jiang X."/>
            <person name="Li J."/>
            <person name="Fan D."/>
            <person name="Wang W."/>
            <person name="Fu W."/>
            <person name="Wang T."/>
            <person name="Wang B."/>
            <person name="Zhang J."/>
            <person name="Peng Z."/>
            <person name="Li Y."/>
            <person name="Li N."/>
            <person name="Wang J."/>
            <person name="Chen M."/>
            <person name="He Y."/>
            <person name="Tan F."/>
            <person name="Song X."/>
            <person name="Zheng Q."/>
            <person name="Huang R."/>
            <person name="Yang H."/>
            <person name="Du X."/>
            <person name="Chen L."/>
            <person name="Yang M."/>
            <person name="Gaffney P.M."/>
            <person name="Wang S."/>
            <person name="Luo L."/>
            <person name="She Z."/>
            <person name="Ming Y."/>
            <person name="Huang W."/>
            <person name="Zhang S."/>
            <person name="Huang B."/>
            <person name="Zhang Y."/>
            <person name="Qu T."/>
            <person name="Ni P."/>
            <person name="Miao G."/>
            <person name="Wang J."/>
            <person name="Wang Q."/>
            <person name="Steinberg C.E."/>
            <person name="Wang H."/>
            <person name="Li N."/>
            <person name="Qian L."/>
            <person name="Zhang G."/>
            <person name="Li Y."/>
            <person name="Yang H."/>
            <person name="Liu X."/>
            <person name="Wang J."/>
            <person name="Yin Y."/>
            <person name="Wang J."/>
        </authorList>
    </citation>
    <scope>NUCLEOTIDE SEQUENCE [LARGE SCALE GENOMIC DNA]</scope>
    <source>
        <strain evidence="2">05x7-T-G4-1.051#20</strain>
    </source>
</reference>
<dbReference type="PANTHER" id="PTHR21467:SF0">
    <property type="entry name" value="SERINE_THREONINE-PROTEIN PHOSPHATASE 4 REGULATORY SUBUNIT 4"/>
    <property type="match status" value="1"/>
</dbReference>
<dbReference type="Gene3D" id="1.25.10.10">
    <property type="entry name" value="Leucine-rich Repeat Variant"/>
    <property type="match status" value="1"/>
</dbReference>
<sequence>MEDIEVCYKNTSTGENVNLFWDEVPSSSLDEEDDLPSSGQEVQRISVIHNLPDLLRDTESHDEFVVFLETKFFYLNQYLEVLHLAQTDMQLAATSAFLQILQKNLVPIQNYSQTFLQTILNSVDSKDPDVASAWLDTLLDVIDLLPKEVIKKEILGSAISKGQLAQSVQSRLACCRILGKISTKFEPFVIKKEILPVVQSLCQDVDYEVRGCMCRQLDCVARGLGLEATKSAILPELVELTNDEECHVRIAGLETVVNILSLLDAETCGTTIIPLVCKICQQAVQAEDATLPVVATQLGKLCHGIADNLTDEQKQWFIDFYKKLCHVGLEKNKASSRVTTPVIDKDRGGSKESDLTDIFELEDKLVECRKNSAFNFPAMVLFCGAKQFKPDLHVTFTHLCKDPHFMVRKTISGGFHEVCKLLGNSANLIQSDLVALLKDESIEVLKGVVSNMPAILDCYMSSGSNHTVSESKSGPLSDIIPAFLASENAVFTSNNWRLQEMLMNNLSCLNKCYSSENIYNKVIPILRQKLLKARALPVKVAAARSLLKLTRKVKKREQRDEIFHGLIHEFCHARKCYLRNVFVDICRIVIELYSKKFFKETFYEYLLELHTDSVPNIRLNLCSILPDLKRLLILPTDRGLLQQLDACVRKLLVAEKDKDVTDGVQSALEELDKIHIPMQSMTRRNLFEQDLEDQKKEEEEKLLLDNEEKELKKEEEAAEKKKGDKRNLVSAKKGSENGSSSKIPGPRKDDNKPISPNTKGAGTSNNKLVKSKSINCLSQIPRRDVEDLDGKDLSKTKIVSPAPTPGKSPGNKVQVNSNISKASTGDSNINKKRVSSPKLSRLPLYNSNPNLHPGRPSSPSLIPIKASTTSSTNKTIKATRGSGIPAPGSAGTRRASVPTISTSRRGSLSGQLPTEVTPKAKGSNGALTPSIKYEIIFPPSAEQIIICESYIVFCSRIILLKKYNKLFVACHIVGERSDLFGEALSLFLGDVVSLPLSEVRLGGHQDNRSFPVHLLDLGDPEVTHALHGLPIHGAEADDKDIVASVFLRSDLIVIMLK</sequence>
<dbReference type="InterPro" id="IPR021133">
    <property type="entry name" value="HEAT_type_2"/>
</dbReference>
<feature type="compositionally biased region" description="Polar residues" evidence="1">
    <location>
        <begin position="898"/>
        <end position="914"/>
    </location>
</feature>
<feature type="compositionally biased region" description="Polar residues" evidence="1">
    <location>
        <begin position="811"/>
        <end position="828"/>
    </location>
</feature>
<organism evidence="2">
    <name type="scientific">Magallana gigas</name>
    <name type="common">Pacific oyster</name>
    <name type="synonym">Crassostrea gigas</name>
    <dbReference type="NCBI Taxonomy" id="29159"/>
    <lineage>
        <taxon>Eukaryota</taxon>
        <taxon>Metazoa</taxon>
        <taxon>Spiralia</taxon>
        <taxon>Lophotrochozoa</taxon>
        <taxon>Mollusca</taxon>
        <taxon>Bivalvia</taxon>
        <taxon>Autobranchia</taxon>
        <taxon>Pteriomorphia</taxon>
        <taxon>Ostreida</taxon>
        <taxon>Ostreoidea</taxon>
        <taxon>Ostreidae</taxon>
        <taxon>Magallana</taxon>
    </lineage>
</organism>
<evidence type="ECO:0000313" key="2">
    <source>
        <dbReference type="EMBL" id="EKC40912.1"/>
    </source>
</evidence>
<accession>K1QVL1</accession>
<dbReference type="PROSITE" id="PS50077">
    <property type="entry name" value="HEAT_REPEAT"/>
    <property type="match status" value="2"/>
</dbReference>
<feature type="compositionally biased region" description="Basic and acidic residues" evidence="1">
    <location>
        <begin position="781"/>
        <end position="795"/>
    </location>
</feature>
<dbReference type="InterPro" id="IPR011989">
    <property type="entry name" value="ARM-like"/>
</dbReference>
<dbReference type="GO" id="GO:0008287">
    <property type="term" value="C:protein serine/threonine phosphatase complex"/>
    <property type="evidence" value="ECO:0007669"/>
    <property type="project" value="TreeGrafter"/>
</dbReference>
<proteinExistence type="predicted"/>
<dbReference type="InterPro" id="IPR016024">
    <property type="entry name" value="ARM-type_fold"/>
</dbReference>
<dbReference type="GO" id="GO:0005829">
    <property type="term" value="C:cytosol"/>
    <property type="evidence" value="ECO:0007669"/>
    <property type="project" value="TreeGrafter"/>
</dbReference>
<dbReference type="SUPFAM" id="SSF48371">
    <property type="entry name" value="ARM repeat"/>
    <property type="match status" value="1"/>
</dbReference>
<dbReference type="InterPro" id="IPR039918">
    <property type="entry name" value="PPP4R4"/>
</dbReference>
<dbReference type="InParanoid" id="K1QVL1"/>
<dbReference type="EMBL" id="JH816363">
    <property type="protein sequence ID" value="EKC40912.1"/>
    <property type="molecule type" value="Genomic_DNA"/>
</dbReference>
<feature type="compositionally biased region" description="Basic and acidic residues" evidence="1">
    <location>
        <begin position="697"/>
        <end position="727"/>
    </location>
</feature>
<dbReference type="HOGENOM" id="CLU_010601_0_0_1"/>
<evidence type="ECO:0000256" key="1">
    <source>
        <dbReference type="SAM" id="MobiDB-lite"/>
    </source>
</evidence>
<feature type="compositionally biased region" description="Polar residues" evidence="1">
    <location>
        <begin position="866"/>
        <end position="876"/>
    </location>
</feature>
<gene>
    <name evidence="2" type="ORF">CGI_10028630</name>
</gene>